<organism evidence="8 9">
    <name type="scientific">Candida viswanathii</name>
    <dbReference type="NCBI Taxonomy" id="5486"/>
    <lineage>
        <taxon>Eukaryota</taxon>
        <taxon>Fungi</taxon>
        <taxon>Dikarya</taxon>
        <taxon>Ascomycota</taxon>
        <taxon>Saccharomycotina</taxon>
        <taxon>Pichiomycetes</taxon>
        <taxon>Debaryomycetaceae</taxon>
        <taxon>Candida/Lodderomyces clade</taxon>
        <taxon>Candida</taxon>
    </lineage>
</organism>
<comment type="caution">
    <text evidence="8">The sequence shown here is derived from an EMBL/GenBank/DDBJ whole genome shotgun (WGS) entry which is preliminary data.</text>
</comment>
<feature type="region of interest" description="Disordered" evidence="5">
    <location>
        <begin position="1"/>
        <end position="47"/>
    </location>
</feature>
<evidence type="ECO:0000256" key="4">
    <source>
        <dbReference type="ARBA" id="ARBA00022912"/>
    </source>
</evidence>
<feature type="compositionally biased region" description="Polar residues" evidence="5">
    <location>
        <begin position="350"/>
        <end position="361"/>
    </location>
</feature>
<dbReference type="InterPro" id="IPR020422">
    <property type="entry name" value="TYR_PHOSPHATASE_DUAL_dom"/>
</dbReference>
<feature type="region of interest" description="Disordered" evidence="5">
    <location>
        <begin position="60"/>
        <end position="85"/>
    </location>
</feature>
<keyword evidence="3" id="KW-0378">Hydrolase</keyword>
<dbReference type="EC" id="3.1.3.48" evidence="2"/>
<dbReference type="InterPro" id="IPR029021">
    <property type="entry name" value="Prot-tyrosine_phosphatase-like"/>
</dbReference>
<feature type="domain" description="Tyrosine-protein phosphatase" evidence="6">
    <location>
        <begin position="428"/>
        <end position="580"/>
    </location>
</feature>
<dbReference type="SUPFAM" id="SSF52799">
    <property type="entry name" value="(Phosphotyrosine protein) phosphatases II"/>
    <property type="match status" value="1"/>
</dbReference>
<dbReference type="GO" id="GO:0043409">
    <property type="term" value="P:negative regulation of MAPK cascade"/>
    <property type="evidence" value="ECO:0007669"/>
    <property type="project" value="TreeGrafter"/>
</dbReference>
<dbReference type="InterPro" id="IPR000340">
    <property type="entry name" value="Dual-sp_phosphatase_cat-dom"/>
</dbReference>
<keyword evidence="9" id="KW-1185">Reference proteome</keyword>
<dbReference type="GO" id="GO:0005829">
    <property type="term" value="C:cytosol"/>
    <property type="evidence" value="ECO:0007669"/>
    <property type="project" value="TreeGrafter"/>
</dbReference>
<dbReference type="Proteomes" id="UP000253472">
    <property type="component" value="Unassembled WGS sequence"/>
</dbReference>
<evidence type="ECO:0000313" key="9">
    <source>
        <dbReference type="Proteomes" id="UP000253472"/>
    </source>
</evidence>
<dbReference type="PROSITE" id="PS50056">
    <property type="entry name" value="TYR_PHOSPHATASE_2"/>
    <property type="match status" value="1"/>
</dbReference>
<evidence type="ECO:0000256" key="3">
    <source>
        <dbReference type="ARBA" id="ARBA00022801"/>
    </source>
</evidence>
<feature type="compositionally biased region" description="Low complexity" evidence="5">
    <location>
        <begin position="24"/>
        <end position="47"/>
    </location>
</feature>
<feature type="region of interest" description="Disordered" evidence="5">
    <location>
        <begin position="100"/>
        <end position="178"/>
    </location>
</feature>
<evidence type="ECO:0000256" key="5">
    <source>
        <dbReference type="SAM" id="MobiDB-lite"/>
    </source>
</evidence>
<sequence length="598" mass="65164">MSLPFSSSSSSSTATTSRPPPPSHHISSFSFESIQSTTSSTANNSRSNSINSLLYLNSSNSSMGSNPSDSSASIAATATSNSTPANNLHHLHLIAMPSAQQPEKDDVLHEPDHSQPNHTPTLLSTASYTLQRPPGLQHDYQSSISSISSTSSNSTSSSISPGLINYSPKHSRKPSSLTMNRNMKNLSLNLQESTNGYTKTLPKLASNSTSSLVSNRSKIPNIDSPIKKNIPLLSQNYYNLDSAALQTPTITETPKMPPSLQQQDPLSAGSLYKFPPIINNHSNINHSNNSSTVGFHNGATDSDSDAGSVSMKRITKNNIIPPAPPPFALQSKSSPLSTPPRLQSPLGGLDNSSKIVTASPTQSIDQRFNGISINSPAEAMFQPHSNNNINNNSTTLLSTPQNLVYNSKKFNVPEELQELTSINAYPNGPRSVLDNLIYLYSDPIEGNLDVSQFDLVINVAKECKNLTRSYGKQVPEQREYHYIPWSHNSSISKDLFDITTTIEQFYNKGLKVLVHCQCGVSRSACVVVAFFMKKFQLGVNEAYELLKNGNVELNIEACDRICPNMSLIFELMEFGDRLNNNEISTQQLLMNSPPTINI</sequence>
<evidence type="ECO:0000259" key="6">
    <source>
        <dbReference type="PROSITE" id="PS50054"/>
    </source>
</evidence>
<feature type="compositionally biased region" description="Polar residues" evidence="5">
    <location>
        <begin position="116"/>
        <end position="130"/>
    </location>
</feature>
<dbReference type="STRING" id="5486.A0A367YEB1"/>
<dbReference type="PANTHER" id="PTHR10159">
    <property type="entry name" value="DUAL SPECIFICITY PROTEIN PHOSPHATASE"/>
    <property type="match status" value="1"/>
</dbReference>
<dbReference type="PROSITE" id="PS50054">
    <property type="entry name" value="TYR_PHOSPHATASE_DUAL"/>
    <property type="match status" value="1"/>
</dbReference>
<feature type="compositionally biased region" description="Low complexity" evidence="5">
    <location>
        <begin position="1"/>
        <end position="17"/>
    </location>
</feature>
<dbReference type="OrthoDB" id="426001at2759"/>
<dbReference type="GO" id="GO:0033550">
    <property type="term" value="F:MAP kinase tyrosine phosphatase activity"/>
    <property type="evidence" value="ECO:0007669"/>
    <property type="project" value="TreeGrafter"/>
</dbReference>
<feature type="compositionally biased region" description="Basic and acidic residues" evidence="5">
    <location>
        <begin position="102"/>
        <end position="115"/>
    </location>
</feature>
<comment type="similarity">
    <text evidence="1">Belongs to the protein-tyrosine phosphatase family. Non-receptor class dual specificity subfamily.</text>
</comment>
<dbReference type="SMART" id="SM00195">
    <property type="entry name" value="DSPc"/>
    <property type="match status" value="1"/>
</dbReference>
<dbReference type="Gene3D" id="3.90.190.10">
    <property type="entry name" value="Protein tyrosine phosphatase superfamily"/>
    <property type="match status" value="1"/>
</dbReference>
<dbReference type="AlphaFoldDB" id="A0A367YEB1"/>
<proteinExistence type="inferred from homology"/>
<reference evidence="8 9" key="1">
    <citation type="submission" date="2018-06" db="EMBL/GenBank/DDBJ databases">
        <title>Whole genome sequencing of Candida tropicalis (genome annotated by CSBL at Korea University).</title>
        <authorList>
            <person name="Ahn J."/>
        </authorList>
    </citation>
    <scope>NUCLEOTIDE SEQUENCE [LARGE SCALE GENOMIC DNA]</scope>
    <source>
        <strain evidence="8 9">ATCC 20962</strain>
    </source>
</reference>
<accession>A0A367YEB1</accession>
<keyword evidence="4" id="KW-0904">Protein phosphatase</keyword>
<dbReference type="Pfam" id="PF00782">
    <property type="entry name" value="DSPc"/>
    <property type="match status" value="1"/>
</dbReference>
<dbReference type="GO" id="GO:0005634">
    <property type="term" value="C:nucleus"/>
    <property type="evidence" value="ECO:0007669"/>
    <property type="project" value="TreeGrafter"/>
</dbReference>
<dbReference type="InterPro" id="IPR016130">
    <property type="entry name" value="Tyr_Pase_AS"/>
</dbReference>
<dbReference type="GO" id="GO:0008330">
    <property type="term" value="F:protein tyrosine/threonine phosphatase activity"/>
    <property type="evidence" value="ECO:0007669"/>
    <property type="project" value="TreeGrafter"/>
</dbReference>
<evidence type="ECO:0000259" key="7">
    <source>
        <dbReference type="PROSITE" id="PS50056"/>
    </source>
</evidence>
<evidence type="ECO:0000313" key="8">
    <source>
        <dbReference type="EMBL" id="RCK63919.1"/>
    </source>
</evidence>
<name>A0A367YEB1_9ASCO</name>
<feature type="domain" description="Tyrosine specific protein phosphatases" evidence="7">
    <location>
        <begin position="493"/>
        <end position="548"/>
    </location>
</feature>
<dbReference type="PROSITE" id="PS00383">
    <property type="entry name" value="TYR_PHOSPHATASE_1"/>
    <property type="match status" value="1"/>
</dbReference>
<feature type="compositionally biased region" description="Low complexity" evidence="5">
    <location>
        <begin position="142"/>
        <end position="160"/>
    </location>
</feature>
<dbReference type="GO" id="GO:0017017">
    <property type="term" value="F:MAP kinase tyrosine/serine/threonine phosphatase activity"/>
    <property type="evidence" value="ECO:0007669"/>
    <property type="project" value="TreeGrafter"/>
</dbReference>
<dbReference type="EMBL" id="QLNQ01000023">
    <property type="protein sequence ID" value="RCK63919.1"/>
    <property type="molecule type" value="Genomic_DNA"/>
</dbReference>
<feature type="region of interest" description="Disordered" evidence="5">
    <location>
        <begin position="283"/>
        <end position="361"/>
    </location>
</feature>
<dbReference type="CDD" id="cd14521">
    <property type="entry name" value="DSP_fungal_SDP1-like"/>
    <property type="match status" value="1"/>
</dbReference>
<evidence type="ECO:0000256" key="1">
    <source>
        <dbReference type="ARBA" id="ARBA00008601"/>
    </source>
</evidence>
<evidence type="ECO:0000256" key="2">
    <source>
        <dbReference type="ARBA" id="ARBA00013064"/>
    </source>
</evidence>
<protein>
    <recommendedName>
        <fullName evidence="2">protein-tyrosine-phosphatase</fullName>
        <ecNumber evidence="2">3.1.3.48</ecNumber>
    </recommendedName>
</protein>
<gene>
    <name evidence="8" type="primary">CPP1_1</name>
    <name evidence="8" type="ORF">Cantr_10478</name>
</gene>
<dbReference type="PANTHER" id="PTHR10159:SF519">
    <property type="entry name" value="DUAL SPECIFICITY PROTEIN PHOSPHATASE MPK3"/>
    <property type="match status" value="1"/>
</dbReference>
<dbReference type="InterPro" id="IPR000387">
    <property type="entry name" value="Tyr_Pase_dom"/>
</dbReference>